<protein>
    <submittedName>
        <fullName evidence="1">DUF2267 domain-containing protein</fullName>
    </submittedName>
</protein>
<comment type="caution">
    <text evidence="1">The sequence shown here is derived from an EMBL/GenBank/DDBJ whole genome shotgun (WGS) entry which is preliminary data.</text>
</comment>
<dbReference type="Pfam" id="PF10025">
    <property type="entry name" value="DUF2267"/>
    <property type="match status" value="1"/>
</dbReference>
<dbReference type="RefSeq" id="WP_222969089.1">
    <property type="nucleotide sequence ID" value="NZ_JAINZZ010000079.1"/>
</dbReference>
<gene>
    <name evidence="1" type="ORF">K7862_34045</name>
</gene>
<reference evidence="1 2" key="1">
    <citation type="submission" date="2021-08" db="EMBL/GenBank/DDBJ databases">
        <title>WGS of actinomycetes from Thailand.</title>
        <authorList>
            <person name="Thawai C."/>
        </authorList>
    </citation>
    <scope>NUCLEOTIDE SEQUENCE [LARGE SCALE GENOMIC DNA]</scope>
    <source>
        <strain evidence="1 2">PLK6-54</strain>
    </source>
</reference>
<organism evidence="1 2">
    <name type="scientific">Actinacidiphila acidipaludis</name>
    <dbReference type="NCBI Taxonomy" id="2873382"/>
    <lineage>
        <taxon>Bacteria</taxon>
        <taxon>Bacillati</taxon>
        <taxon>Actinomycetota</taxon>
        <taxon>Actinomycetes</taxon>
        <taxon>Kitasatosporales</taxon>
        <taxon>Streptomycetaceae</taxon>
        <taxon>Actinacidiphila</taxon>
    </lineage>
</organism>
<name>A0ABS7QHH4_9ACTN</name>
<dbReference type="Proteomes" id="UP000778578">
    <property type="component" value="Unassembled WGS sequence"/>
</dbReference>
<accession>A0ABS7QHH4</accession>
<proteinExistence type="predicted"/>
<dbReference type="InterPro" id="IPR018727">
    <property type="entry name" value="DUF2267"/>
</dbReference>
<sequence>MTWHELVQQARHHGRYATDEEAENVLQAVLAALGAQLVAEERCELAAILPEPARTTFCQQIPLTQPLTAPAFVGTIARALGTTPAQARWDTTSALAALTELADLTGQPPLIDHLLAQLPRGYALLFCRPELTSAA</sequence>
<dbReference type="Gene3D" id="1.10.490.110">
    <property type="entry name" value="Uncharacterized conserved protein DUF2267"/>
    <property type="match status" value="1"/>
</dbReference>
<dbReference type="InterPro" id="IPR038282">
    <property type="entry name" value="DUF2267_sf"/>
</dbReference>
<evidence type="ECO:0000313" key="2">
    <source>
        <dbReference type="Proteomes" id="UP000778578"/>
    </source>
</evidence>
<keyword evidence="2" id="KW-1185">Reference proteome</keyword>
<dbReference type="EMBL" id="JAINZZ010000079">
    <property type="protein sequence ID" value="MBY8882626.1"/>
    <property type="molecule type" value="Genomic_DNA"/>
</dbReference>
<evidence type="ECO:0000313" key="1">
    <source>
        <dbReference type="EMBL" id="MBY8882626.1"/>
    </source>
</evidence>